<dbReference type="PANTHER" id="PTHR30250:SF10">
    <property type="entry name" value="LIPOPOLYSACCHARIDE BIOSYNTHESIS PROTEIN WZXC"/>
    <property type="match status" value="1"/>
</dbReference>
<feature type="transmembrane region" description="Helical" evidence="7">
    <location>
        <begin position="144"/>
        <end position="164"/>
    </location>
</feature>
<feature type="transmembrane region" description="Helical" evidence="7">
    <location>
        <begin position="209"/>
        <end position="237"/>
    </location>
</feature>
<evidence type="ECO:0000256" key="1">
    <source>
        <dbReference type="ARBA" id="ARBA00004651"/>
    </source>
</evidence>
<feature type="transmembrane region" description="Helical" evidence="7">
    <location>
        <begin position="76"/>
        <end position="99"/>
    </location>
</feature>
<feature type="transmembrane region" description="Helical" evidence="7">
    <location>
        <begin position="378"/>
        <end position="402"/>
    </location>
</feature>
<evidence type="ECO:0000256" key="7">
    <source>
        <dbReference type="SAM" id="Phobius"/>
    </source>
</evidence>
<dbReference type="OrthoDB" id="7605542at2"/>
<evidence type="ECO:0000256" key="6">
    <source>
        <dbReference type="ARBA" id="ARBA00023136"/>
    </source>
</evidence>
<dbReference type="RefSeq" id="WP_130160076.1">
    <property type="nucleotide sequence ID" value="NZ_SGIS01000049.1"/>
</dbReference>
<dbReference type="CDD" id="cd13127">
    <property type="entry name" value="MATE_tuaB_like"/>
    <property type="match status" value="1"/>
</dbReference>
<dbReference type="GO" id="GO:0005886">
    <property type="term" value="C:plasma membrane"/>
    <property type="evidence" value="ECO:0007669"/>
    <property type="project" value="UniProtKB-SubCell"/>
</dbReference>
<comment type="caution">
    <text evidence="8">The sequence shown here is derived from an EMBL/GenBank/DDBJ whole genome shotgun (WGS) entry which is preliminary data.</text>
</comment>
<protein>
    <submittedName>
        <fullName evidence="8">Lipopolysaccharide biosynthesis protein</fullName>
    </submittedName>
</protein>
<dbReference type="Pfam" id="PF13440">
    <property type="entry name" value="Polysacc_synt_3"/>
    <property type="match status" value="1"/>
</dbReference>
<keyword evidence="5 7" id="KW-1133">Transmembrane helix</keyword>
<feature type="transmembrane region" description="Helical" evidence="7">
    <location>
        <begin position="12"/>
        <end position="34"/>
    </location>
</feature>
<keyword evidence="6 7" id="KW-0472">Membrane</keyword>
<keyword evidence="3" id="KW-1003">Cell membrane</keyword>
<dbReference type="EMBL" id="SGIS01000049">
    <property type="protein sequence ID" value="RZF60813.1"/>
    <property type="molecule type" value="Genomic_DNA"/>
</dbReference>
<dbReference type="AlphaFoldDB" id="A0A4Q6XLH4"/>
<proteinExistence type="inferred from homology"/>
<reference evidence="8 9" key="1">
    <citation type="submission" date="2019-02" db="EMBL/GenBank/DDBJ databases">
        <authorList>
            <person name="Li Y."/>
        </authorList>
    </citation>
    <scope>NUCLEOTIDE SEQUENCE [LARGE SCALE GENOMIC DNA]</scope>
    <source>
        <strain evidence="8 9">3-7</strain>
    </source>
</reference>
<comment type="similarity">
    <text evidence="2">Belongs to the polysaccharide synthase family.</text>
</comment>
<feature type="transmembrane region" description="Helical" evidence="7">
    <location>
        <begin position="353"/>
        <end position="372"/>
    </location>
</feature>
<evidence type="ECO:0000313" key="9">
    <source>
        <dbReference type="Proteomes" id="UP000292085"/>
    </source>
</evidence>
<evidence type="ECO:0000256" key="3">
    <source>
        <dbReference type="ARBA" id="ARBA00022475"/>
    </source>
</evidence>
<sequence>MSDARRSVRWTAAGNILRSILATLQLLIVARLLGVADFGLIILMMSLLQLAQSLSDAGLSSALIRFRDVTEDETSSLYWLNVMVGLGLALATVAVAPLLAHLYAAPRLTPMLWIASGMFVANGFTLQLRVLAERDLRFDAVIKVEVAASTIGFLVAVGLAFAHAGPFCVVWGQIATSASLLALSWMMLAGEWRPRLHFAWRDVSRFVSYGFDMLLVNMAISLTTQLDLLIAGFVFAKPVFGSFGQPRDLAMKIMTAINPVILRVGLPLMARDQHDPARVGALYLRVLRMSASVCFPVYAALGLFGADLLPLLLGERWRSAGRLLPYIAMWFALRATVNPLGTYLSALGKSRAALWYQLGFAMLVAGAAWGSAMAGPVALSLAMAAVYFLFMEIAWLTVLRPLSAVRFLDYHRQIVAPALPVIAALGLFWLARTLLGSAALALVPGAAAFLLLSLALNRRGVDEIMGLLGRPRRMRPA</sequence>
<evidence type="ECO:0000256" key="2">
    <source>
        <dbReference type="ARBA" id="ARBA00007430"/>
    </source>
</evidence>
<feature type="transmembrane region" description="Helical" evidence="7">
    <location>
        <begin position="282"/>
        <end position="303"/>
    </location>
</feature>
<comment type="subcellular location">
    <subcellularLocation>
        <location evidence="1">Cell membrane</location>
        <topology evidence="1">Multi-pass membrane protein</topology>
    </subcellularLocation>
</comment>
<feature type="transmembrane region" description="Helical" evidence="7">
    <location>
        <begin position="414"/>
        <end position="431"/>
    </location>
</feature>
<organism evidence="8 9">
    <name type="scientific">Sphingomonas populi</name>
    <dbReference type="NCBI Taxonomy" id="2484750"/>
    <lineage>
        <taxon>Bacteria</taxon>
        <taxon>Pseudomonadati</taxon>
        <taxon>Pseudomonadota</taxon>
        <taxon>Alphaproteobacteria</taxon>
        <taxon>Sphingomonadales</taxon>
        <taxon>Sphingomonadaceae</taxon>
        <taxon>Sphingomonas</taxon>
    </lineage>
</organism>
<feature type="transmembrane region" description="Helical" evidence="7">
    <location>
        <begin position="323"/>
        <end position="341"/>
    </location>
</feature>
<keyword evidence="4 7" id="KW-0812">Transmembrane</keyword>
<dbReference type="PANTHER" id="PTHR30250">
    <property type="entry name" value="PST FAMILY PREDICTED COLANIC ACID TRANSPORTER"/>
    <property type="match status" value="1"/>
</dbReference>
<evidence type="ECO:0000313" key="8">
    <source>
        <dbReference type="EMBL" id="RZF60813.1"/>
    </source>
</evidence>
<accession>A0A4Q6XLH4</accession>
<keyword evidence="9" id="KW-1185">Reference proteome</keyword>
<feature type="transmembrane region" description="Helical" evidence="7">
    <location>
        <begin position="170"/>
        <end position="188"/>
    </location>
</feature>
<name>A0A4Q6XLH4_9SPHN</name>
<evidence type="ECO:0000256" key="4">
    <source>
        <dbReference type="ARBA" id="ARBA00022692"/>
    </source>
</evidence>
<dbReference type="InterPro" id="IPR050833">
    <property type="entry name" value="Poly_Biosynth_Transport"/>
</dbReference>
<gene>
    <name evidence="8" type="ORF">EWE75_21120</name>
</gene>
<evidence type="ECO:0000256" key="5">
    <source>
        <dbReference type="ARBA" id="ARBA00022989"/>
    </source>
</evidence>
<feature type="transmembrane region" description="Helical" evidence="7">
    <location>
        <begin position="111"/>
        <end position="132"/>
    </location>
</feature>
<feature type="transmembrane region" description="Helical" evidence="7">
    <location>
        <begin position="249"/>
        <end position="270"/>
    </location>
</feature>
<feature type="transmembrane region" description="Helical" evidence="7">
    <location>
        <begin position="437"/>
        <end position="456"/>
    </location>
</feature>
<dbReference type="Proteomes" id="UP000292085">
    <property type="component" value="Unassembled WGS sequence"/>
</dbReference>